<evidence type="ECO:0000313" key="2">
    <source>
        <dbReference type="Proteomes" id="UP000627715"/>
    </source>
</evidence>
<keyword evidence="2" id="KW-1185">Reference proteome</keyword>
<organism evidence="1 2">
    <name type="scientific">Pseudohongiella nitratireducens</name>
    <dbReference type="NCBI Taxonomy" id="1768907"/>
    <lineage>
        <taxon>Bacteria</taxon>
        <taxon>Pseudomonadati</taxon>
        <taxon>Pseudomonadota</taxon>
        <taxon>Gammaproteobacteria</taxon>
        <taxon>Pseudomonadales</taxon>
        <taxon>Pseudohongiellaceae</taxon>
        <taxon>Pseudohongiella</taxon>
    </lineage>
</organism>
<accession>A0A916QLF3</accession>
<reference evidence="1" key="2">
    <citation type="submission" date="2020-09" db="EMBL/GenBank/DDBJ databases">
        <authorList>
            <person name="Sun Q."/>
            <person name="Zhou Y."/>
        </authorList>
    </citation>
    <scope>NUCLEOTIDE SEQUENCE</scope>
    <source>
        <strain evidence="1">CGMCC 1.15425</strain>
    </source>
</reference>
<protein>
    <submittedName>
        <fullName evidence="1">Uncharacterized protein</fullName>
    </submittedName>
</protein>
<evidence type="ECO:0000313" key="1">
    <source>
        <dbReference type="EMBL" id="GFZ79615.1"/>
    </source>
</evidence>
<proteinExistence type="predicted"/>
<dbReference type="Proteomes" id="UP000627715">
    <property type="component" value="Unassembled WGS sequence"/>
</dbReference>
<gene>
    <name evidence="1" type="ORF">GCM10011403_23380</name>
</gene>
<name>A0A916QLF3_9GAMM</name>
<dbReference type="AlphaFoldDB" id="A0A916QLF3"/>
<dbReference type="EMBL" id="BMIY01000010">
    <property type="protein sequence ID" value="GFZ79615.1"/>
    <property type="molecule type" value="Genomic_DNA"/>
</dbReference>
<reference evidence="1" key="1">
    <citation type="journal article" date="2014" name="Int. J. Syst. Evol. Microbiol.">
        <title>Complete genome sequence of Corynebacterium casei LMG S-19264T (=DSM 44701T), isolated from a smear-ripened cheese.</title>
        <authorList>
            <consortium name="US DOE Joint Genome Institute (JGI-PGF)"/>
            <person name="Walter F."/>
            <person name="Albersmeier A."/>
            <person name="Kalinowski J."/>
            <person name="Ruckert C."/>
        </authorList>
    </citation>
    <scope>NUCLEOTIDE SEQUENCE</scope>
    <source>
        <strain evidence="1">CGMCC 1.15425</strain>
    </source>
</reference>
<sequence length="55" mass="6036">MEAAMTGSGSLVAPISGDHGWYFLNDSEQEISIDLRVTGYFNELKDLGIFPPSEE</sequence>
<comment type="caution">
    <text evidence="1">The sequence shown here is derived from an EMBL/GenBank/DDBJ whole genome shotgun (WGS) entry which is preliminary data.</text>
</comment>